<keyword evidence="2" id="KW-1185">Reference proteome</keyword>
<name>A0A512B6A7_9BACT</name>
<evidence type="ECO:0000313" key="1">
    <source>
        <dbReference type="EMBL" id="GEO07500.1"/>
    </source>
</evidence>
<organism evidence="1 2">
    <name type="scientific">Adhaeribacter aerolatus</name>
    <dbReference type="NCBI Taxonomy" id="670289"/>
    <lineage>
        <taxon>Bacteria</taxon>
        <taxon>Pseudomonadati</taxon>
        <taxon>Bacteroidota</taxon>
        <taxon>Cytophagia</taxon>
        <taxon>Cytophagales</taxon>
        <taxon>Hymenobacteraceae</taxon>
        <taxon>Adhaeribacter</taxon>
    </lineage>
</organism>
<evidence type="ECO:0000313" key="2">
    <source>
        <dbReference type="Proteomes" id="UP000321532"/>
    </source>
</evidence>
<dbReference type="AlphaFoldDB" id="A0A512B6A7"/>
<evidence type="ECO:0008006" key="3">
    <source>
        <dbReference type="Google" id="ProtNLM"/>
    </source>
</evidence>
<dbReference type="EMBL" id="BJYS01000087">
    <property type="protein sequence ID" value="GEO07500.1"/>
    <property type="molecule type" value="Genomic_DNA"/>
</dbReference>
<reference evidence="1 2" key="1">
    <citation type="submission" date="2019-07" db="EMBL/GenBank/DDBJ databases">
        <title>Whole genome shotgun sequence of Adhaeribacter aerolatus NBRC 106133.</title>
        <authorList>
            <person name="Hosoyama A."/>
            <person name="Uohara A."/>
            <person name="Ohji S."/>
            <person name="Ichikawa N."/>
        </authorList>
    </citation>
    <scope>NUCLEOTIDE SEQUENCE [LARGE SCALE GENOMIC DNA]</scope>
    <source>
        <strain evidence="1 2">NBRC 106133</strain>
    </source>
</reference>
<protein>
    <recommendedName>
        <fullName evidence="3">Secretion system C-terminal sorting domain-containing protein</fullName>
    </recommendedName>
</protein>
<gene>
    <name evidence="1" type="ORF">AAE02nite_51640</name>
</gene>
<dbReference type="Proteomes" id="UP000321532">
    <property type="component" value="Unassembled WGS sequence"/>
</dbReference>
<comment type="caution">
    <text evidence="1">The sequence shown here is derived from an EMBL/GenBank/DDBJ whole genome shotgun (WGS) entry which is preliminary data.</text>
</comment>
<sequence length="247" mass="25953">MANPSAVSTSGTYYIKASTSSTPACSDIEPVTVVINPFADQPFAEYIPPACDENKFSIVVGSALKPIVAGGKYIVLDKNGASIPGISPATTALNPYPATAADVSANRITFSNIPAGSGFQVHLINSSGCPSSAFTCPNTATATTIRAIPTAKAPESSEAVKKTEMAAYPIPFSDRTTLEFKSVIDEDYVINLYDLKGTMIKQLKSGKAKAGEITRVEVDGRGMAESMYLARKVSITGVSTVKLLKKK</sequence>
<accession>A0A512B6A7</accession>
<proteinExistence type="predicted"/>